<protein>
    <submittedName>
        <fullName evidence="2">Membrane protein</fullName>
    </submittedName>
</protein>
<name>A0A0H2YRZ2_CLOP1</name>
<dbReference type="EMBL" id="CP000246">
    <property type="protein sequence ID" value="ABG83798.1"/>
    <property type="molecule type" value="Genomic_DNA"/>
</dbReference>
<feature type="transmembrane region" description="Helical" evidence="1">
    <location>
        <begin position="322"/>
        <end position="345"/>
    </location>
</feature>
<feature type="transmembrane region" description="Helical" evidence="1">
    <location>
        <begin position="181"/>
        <end position="200"/>
    </location>
</feature>
<feature type="transmembrane region" description="Helical" evidence="1">
    <location>
        <begin position="501"/>
        <end position="521"/>
    </location>
</feature>
<dbReference type="HOGENOM" id="CLU_031634_0_0_9"/>
<feature type="transmembrane region" description="Helical" evidence="1">
    <location>
        <begin position="247"/>
        <end position="268"/>
    </location>
</feature>
<feature type="transmembrane region" description="Helical" evidence="1">
    <location>
        <begin position="63"/>
        <end position="85"/>
    </location>
</feature>
<feature type="transmembrane region" description="Helical" evidence="1">
    <location>
        <begin position="141"/>
        <end position="169"/>
    </location>
</feature>
<feature type="transmembrane region" description="Helical" evidence="1">
    <location>
        <begin position="112"/>
        <end position="135"/>
    </location>
</feature>
<dbReference type="AlphaFoldDB" id="A0A0H2YRZ2"/>
<organism evidence="2 3">
    <name type="scientific">Clostridium perfringens (strain ATCC 13124 / DSM 756 / JCM 1290 / NCIMB 6125 / NCTC 8237 / Type A)</name>
    <dbReference type="NCBI Taxonomy" id="195103"/>
    <lineage>
        <taxon>Bacteria</taxon>
        <taxon>Bacillati</taxon>
        <taxon>Bacillota</taxon>
        <taxon>Clostridia</taxon>
        <taxon>Eubacteriales</taxon>
        <taxon>Clostridiaceae</taxon>
        <taxon>Clostridium</taxon>
    </lineage>
</organism>
<evidence type="ECO:0000256" key="1">
    <source>
        <dbReference type="SAM" id="Phobius"/>
    </source>
</evidence>
<evidence type="ECO:0000313" key="2">
    <source>
        <dbReference type="EMBL" id="ABG83798.1"/>
    </source>
</evidence>
<evidence type="ECO:0000313" key="3">
    <source>
        <dbReference type="Proteomes" id="UP000001823"/>
    </source>
</evidence>
<gene>
    <name evidence="2" type="ordered locus">CPF_0303</name>
</gene>
<feature type="transmembrane region" description="Helical" evidence="1">
    <location>
        <begin position="432"/>
        <end position="457"/>
    </location>
</feature>
<reference evidence="2 3" key="1">
    <citation type="journal article" date="2006" name="Genome Res.">
        <title>Skewed genomic variability in strains of the toxigenic bacterial pathogen, Clostridium perfringens.</title>
        <authorList>
            <person name="Myers G.S."/>
            <person name="Rasko D.A."/>
            <person name="Cheung J.K."/>
            <person name="Ravel J."/>
            <person name="Seshadri R."/>
            <person name="Deboy R.T."/>
            <person name="Ren Q."/>
            <person name="Varga J."/>
            <person name="Awad M.M."/>
            <person name="Brinkac L.M."/>
            <person name="Daugherty S.C."/>
            <person name="Haft D.H."/>
            <person name="Dodson R.J."/>
            <person name="Madupu R."/>
            <person name="Nelson W.C."/>
            <person name="Rosovitz M.J."/>
            <person name="Sullivan S.A."/>
            <person name="Khouri H."/>
            <person name="Dimitrov G.I."/>
            <person name="Watkins K.L."/>
            <person name="Mulligan S."/>
            <person name="Benton J."/>
            <person name="Radune D."/>
            <person name="Fisher D.J."/>
            <person name="Atkins H.S."/>
            <person name="Hiscox T."/>
            <person name="Jost B.H."/>
            <person name="Billington S.J."/>
            <person name="Songer J.G."/>
            <person name="McClane B.A."/>
            <person name="Titball R.W."/>
            <person name="Rood J.I."/>
            <person name="Melville S.B."/>
            <person name="Paulsen I.T."/>
        </authorList>
    </citation>
    <scope>NUCLEOTIDE SEQUENCE [LARGE SCALE GENOMIC DNA]</scope>
    <source>
        <strain evidence="3">ATCC 13124 / DSM 756 / JCM 1290 / NCIMB 6125 / NCTC 8237 / S 107 / Type A</strain>
    </source>
</reference>
<keyword evidence="1" id="KW-0812">Transmembrane</keyword>
<dbReference type="InterPro" id="IPR031599">
    <property type="entry name" value="ABC_tran_2"/>
</dbReference>
<dbReference type="Pfam" id="PF16949">
    <property type="entry name" value="ABC_tran_2"/>
    <property type="match status" value="1"/>
</dbReference>
<accession>A0A0H2YRZ2</accession>
<dbReference type="eggNOG" id="ENOG502Z8T8">
    <property type="taxonomic scope" value="Bacteria"/>
</dbReference>
<proteinExistence type="predicted"/>
<dbReference type="PaxDb" id="195103-CPF_0303"/>
<dbReference type="Proteomes" id="UP000001823">
    <property type="component" value="Chromosome"/>
</dbReference>
<keyword evidence="1" id="KW-0472">Membrane</keyword>
<feature type="transmembrane region" description="Helical" evidence="1">
    <location>
        <begin position="357"/>
        <end position="380"/>
    </location>
</feature>
<dbReference type="RefSeq" id="WP_011590129.1">
    <property type="nucleotide sequence ID" value="NC_008261.1"/>
</dbReference>
<feature type="transmembrane region" description="Helical" evidence="1">
    <location>
        <begin position="405"/>
        <end position="426"/>
    </location>
</feature>
<feature type="transmembrane region" description="Helical" evidence="1">
    <location>
        <begin position="28"/>
        <end position="48"/>
    </location>
</feature>
<keyword evidence="3" id="KW-1185">Reference proteome</keyword>
<keyword evidence="1" id="KW-1133">Transmembrane helix</keyword>
<dbReference type="STRING" id="195103.CPF_0303"/>
<sequence length="532" mass="59388">MNRIKLLLKYFIGNSFYNASSNIKSRNLAIVMYILIIIGISTPIANMIDSMYPNFASIGQEGYLLSIIFLIGSLTLLVLGVYDILDSFFFSQDIEPLMPLPFKSGEIMIGKFITCLVDMYIYLSITIIPLISFGLNAKMGFSYFLMIIPVYLFAPIIIVIFCILITMILMSFINVSKYQNAFKIIFGTLGIVLILGVYSLNSTGLNSENVSVALKNKTALVDLTNKIFITTTFSVKALLYSNSLKGLLNLGLLILISIVALIIAYFLGKLMYKKILSRNLNVYSERKNILENNKDKVVVRSSVRKAMVLRELRTILRDPSNFINCVVMIVYMPIFIFIFFIKGNILAGDTQLAKDTIIMAATFIVTALTIAGNSVASTALSREGKEIFISKYIPVDYKVQIQSKLIVSFIVNGLALILGIAILIYLKASPLVIVMSLLVQMGTIVAISLWGMILDYLSPKLEWTDTKNLYSKNFKPLLVMLICLVIGGFNIGLIVTKSPIIVFLIDISILLIVSLILYKILMKKGLEAYKRL</sequence>
<feature type="transmembrane region" description="Helical" evidence="1">
    <location>
        <begin position="477"/>
        <end position="495"/>
    </location>
</feature>
<dbReference type="KEGG" id="cpf:CPF_0303"/>